<reference evidence="3" key="2">
    <citation type="submission" date="2020-09" db="EMBL/GenBank/DDBJ databases">
        <authorList>
            <person name="Sun Q."/>
            <person name="Ohkuma M."/>
        </authorList>
    </citation>
    <scope>NUCLEOTIDE SEQUENCE</scope>
    <source>
        <strain evidence="3">JCM 14371</strain>
    </source>
</reference>
<dbReference type="AlphaFoldDB" id="A0A917UR03"/>
<evidence type="ECO:0000256" key="1">
    <source>
        <dbReference type="ARBA" id="ARBA00006484"/>
    </source>
</evidence>
<dbReference type="PANTHER" id="PTHR43180:SF66">
    <property type="entry name" value="SHORT-CHAIN DEHYDROGENASE_REDUCTASE FAMILY PROTEIN"/>
    <property type="match status" value="1"/>
</dbReference>
<name>A0A917UR03_9DEIO</name>
<dbReference type="Pfam" id="PF13561">
    <property type="entry name" value="adh_short_C2"/>
    <property type="match status" value="1"/>
</dbReference>
<dbReference type="FunFam" id="3.40.50.720:FF:000084">
    <property type="entry name" value="Short-chain dehydrogenase reductase"/>
    <property type="match status" value="1"/>
</dbReference>
<dbReference type="Proteomes" id="UP000635726">
    <property type="component" value="Unassembled WGS sequence"/>
</dbReference>
<dbReference type="Gene3D" id="3.40.50.720">
    <property type="entry name" value="NAD(P)-binding Rossmann-like Domain"/>
    <property type="match status" value="1"/>
</dbReference>
<dbReference type="CDD" id="cd05233">
    <property type="entry name" value="SDR_c"/>
    <property type="match status" value="1"/>
</dbReference>
<sequence>MGRAMAELFAREGAKVVLGDLNTAPLDELVTQIRAAGGEALAVQVNVSKVAQVNAFVDAAVSAHGRLDVLCNNAGILDNFVPAAEIDDDLWERVMAVNVSGPMYATRRALPIMTAQGGGVIINTASVGGQFGGRAGTAYTASKHALIGLTRNVAWTYLPQGVRCVAIAPGGVATGIGSSITVPNPLGMARLAPLSLDRMGVSVLQAEEIARAALFLASDDAKGVNGAVLTVDGGWTVG</sequence>
<comment type="caution">
    <text evidence="3">The sequence shown here is derived from an EMBL/GenBank/DDBJ whole genome shotgun (WGS) entry which is preliminary data.</text>
</comment>
<dbReference type="EMBL" id="BMOE01000007">
    <property type="protein sequence ID" value="GGJ77672.1"/>
    <property type="molecule type" value="Genomic_DNA"/>
</dbReference>
<evidence type="ECO:0000313" key="4">
    <source>
        <dbReference type="Proteomes" id="UP000635726"/>
    </source>
</evidence>
<keyword evidence="2" id="KW-0560">Oxidoreductase</keyword>
<accession>A0A917UR03</accession>
<gene>
    <name evidence="3" type="ORF">GCM10008939_22140</name>
</gene>
<dbReference type="SUPFAM" id="SSF51735">
    <property type="entry name" value="NAD(P)-binding Rossmann-fold domains"/>
    <property type="match status" value="1"/>
</dbReference>
<evidence type="ECO:0000256" key="2">
    <source>
        <dbReference type="ARBA" id="ARBA00023002"/>
    </source>
</evidence>
<protein>
    <submittedName>
        <fullName evidence="3">3-ketoacyl-ACP reductase</fullName>
    </submittedName>
</protein>
<dbReference type="PRINTS" id="PR00081">
    <property type="entry name" value="GDHRDH"/>
</dbReference>
<dbReference type="InterPro" id="IPR002347">
    <property type="entry name" value="SDR_fam"/>
</dbReference>
<comment type="similarity">
    <text evidence="1">Belongs to the short-chain dehydrogenases/reductases (SDR) family.</text>
</comment>
<dbReference type="PRINTS" id="PR00080">
    <property type="entry name" value="SDRFAMILY"/>
</dbReference>
<dbReference type="PROSITE" id="PS00061">
    <property type="entry name" value="ADH_SHORT"/>
    <property type="match status" value="1"/>
</dbReference>
<proteinExistence type="inferred from homology"/>
<reference evidence="3" key="1">
    <citation type="journal article" date="2014" name="Int. J. Syst. Evol. Microbiol.">
        <title>Complete genome sequence of Corynebacterium casei LMG S-19264T (=DSM 44701T), isolated from a smear-ripened cheese.</title>
        <authorList>
            <consortium name="US DOE Joint Genome Institute (JGI-PGF)"/>
            <person name="Walter F."/>
            <person name="Albersmeier A."/>
            <person name="Kalinowski J."/>
            <person name="Ruckert C."/>
        </authorList>
    </citation>
    <scope>NUCLEOTIDE SEQUENCE</scope>
    <source>
        <strain evidence="3">JCM 14371</strain>
    </source>
</reference>
<organism evidence="3 4">
    <name type="scientific">Deinococcus aquiradiocola</name>
    <dbReference type="NCBI Taxonomy" id="393059"/>
    <lineage>
        <taxon>Bacteria</taxon>
        <taxon>Thermotogati</taxon>
        <taxon>Deinococcota</taxon>
        <taxon>Deinococci</taxon>
        <taxon>Deinococcales</taxon>
        <taxon>Deinococcaceae</taxon>
        <taxon>Deinococcus</taxon>
    </lineage>
</organism>
<dbReference type="InterPro" id="IPR036291">
    <property type="entry name" value="NAD(P)-bd_dom_sf"/>
</dbReference>
<dbReference type="InterPro" id="IPR020904">
    <property type="entry name" value="Sc_DH/Rdtase_CS"/>
</dbReference>
<dbReference type="GO" id="GO:0016491">
    <property type="term" value="F:oxidoreductase activity"/>
    <property type="evidence" value="ECO:0007669"/>
    <property type="project" value="UniProtKB-KW"/>
</dbReference>
<evidence type="ECO:0000313" key="3">
    <source>
        <dbReference type="EMBL" id="GGJ77672.1"/>
    </source>
</evidence>
<dbReference type="PANTHER" id="PTHR43180">
    <property type="entry name" value="3-OXOACYL-(ACYL-CARRIER-PROTEIN) REDUCTASE (AFU_ORTHOLOGUE AFUA_6G11210)"/>
    <property type="match status" value="1"/>
</dbReference>
<keyword evidence="4" id="KW-1185">Reference proteome</keyword>